<keyword evidence="5" id="KW-0378">Hydrolase</keyword>
<accession>A0A673UXA4</accession>
<comment type="cofactor">
    <cofactor evidence="1">
        <name>Mn(2+)</name>
        <dbReference type="ChEBI" id="CHEBI:29035"/>
    </cofactor>
</comment>
<evidence type="ECO:0000256" key="8">
    <source>
        <dbReference type="SAM" id="MobiDB-lite"/>
    </source>
</evidence>
<dbReference type="Proteomes" id="UP000472268">
    <property type="component" value="Chromosome 16"/>
</dbReference>
<dbReference type="Ensembl" id="ENSSSUT00005029584.1">
    <property type="protein sequence ID" value="ENSSSUP00005025870.1"/>
    <property type="gene ID" value="ENSSSUG00005016822.1"/>
</dbReference>
<reference evidence="9" key="2">
    <citation type="submission" date="2025-08" db="UniProtKB">
        <authorList>
            <consortium name="Ensembl"/>
        </authorList>
    </citation>
    <scope>IDENTIFICATION</scope>
</reference>
<sequence length="255" mass="27658">HPRGLRGGGRAAAAAPGRPARTRAPAAAGPGRLARPRPLRPAPLPEPVCAPRLHARHLGAARLGRLAHAVHAPGQPPLQHGLLPVLPAGAAAGPPGLDRGGEPPGLSAVVGGNFSWSLWLSPSEATESFISKKIWLAPPQFYEIRRLGNFASFSDLHKFCVDGALEGMERWLPITFLTADGMLQLLPGDELYLEDSDFVENVMSTEKKTEDIMKEGKTFHRVVLHGRHAYSVHVTVQSKYKHAYPKTYVLRQSRL</sequence>
<dbReference type="Gene3D" id="3.90.79.10">
    <property type="entry name" value="Nucleoside Triphosphate Pyrophosphohydrolase"/>
    <property type="match status" value="1"/>
</dbReference>
<comment type="cofactor">
    <cofactor evidence="2">
        <name>Mg(2+)</name>
        <dbReference type="ChEBI" id="CHEBI:18420"/>
    </cofactor>
</comment>
<gene>
    <name evidence="9" type="primary">NUDT19</name>
</gene>
<evidence type="ECO:0000256" key="2">
    <source>
        <dbReference type="ARBA" id="ARBA00001946"/>
    </source>
</evidence>
<dbReference type="GO" id="GO:0005739">
    <property type="term" value="C:mitochondrion"/>
    <property type="evidence" value="ECO:0007669"/>
    <property type="project" value="TreeGrafter"/>
</dbReference>
<evidence type="ECO:0008006" key="11">
    <source>
        <dbReference type="Google" id="ProtNLM"/>
    </source>
</evidence>
<feature type="compositionally biased region" description="Pro residues" evidence="8">
    <location>
        <begin position="39"/>
        <end position="48"/>
    </location>
</feature>
<evidence type="ECO:0000256" key="3">
    <source>
        <dbReference type="ARBA" id="ARBA00005582"/>
    </source>
</evidence>
<protein>
    <recommendedName>
        <fullName evidence="11">Nudix hydrolase 19</fullName>
    </recommendedName>
</protein>
<keyword evidence="4" id="KW-0479">Metal-binding</keyword>
<comment type="similarity">
    <text evidence="3">Belongs to the Nudix hydrolase family.</text>
</comment>
<keyword evidence="6" id="KW-0460">Magnesium</keyword>
<evidence type="ECO:0000256" key="4">
    <source>
        <dbReference type="ARBA" id="ARBA00022723"/>
    </source>
</evidence>
<organism evidence="9 10">
    <name type="scientific">Suricata suricatta</name>
    <name type="common">Meerkat</name>
    <dbReference type="NCBI Taxonomy" id="37032"/>
    <lineage>
        <taxon>Eukaryota</taxon>
        <taxon>Metazoa</taxon>
        <taxon>Chordata</taxon>
        <taxon>Craniata</taxon>
        <taxon>Vertebrata</taxon>
        <taxon>Euteleostomi</taxon>
        <taxon>Mammalia</taxon>
        <taxon>Eutheria</taxon>
        <taxon>Laurasiatheria</taxon>
        <taxon>Carnivora</taxon>
        <taxon>Feliformia</taxon>
        <taxon>Herpestidae</taxon>
        <taxon>Suricata</taxon>
    </lineage>
</organism>
<evidence type="ECO:0000313" key="9">
    <source>
        <dbReference type="Ensembl" id="ENSSSUP00005025870.1"/>
    </source>
</evidence>
<evidence type="ECO:0000256" key="7">
    <source>
        <dbReference type="ARBA" id="ARBA00023211"/>
    </source>
</evidence>
<keyword evidence="7" id="KW-0464">Manganese</keyword>
<dbReference type="PANTHER" id="PTHR12318">
    <property type="entry name" value="TESTOSTERONE-REGULATED PROTEIN RP2"/>
    <property type="match status" value="1"/>
</dbReference>
<reference evidence="9" key="3">
    <citation type="submission" date="2025-09" db="UniProtKB">
        <authorList>
            <consortium name="Ensembl"/>
        </authorList>
    </citation>
    <scope>IDENTIFICATION</scope>
</reference>
<evidence type="ECO:0000256" key="1">
    <source>
        <dbReference type="ARBA" id="ARBA00001936"/>
    </source>
</evidence>
<evidence type="ECO:0000313" key="10">
    <source>
        <dbReference type="Proteomes" id="UP000472268"/>
    </source>
</evidence>
<dbReference type="AlphaFoldDB" id="A0A673UXA4"/>
<reference evidence="9 10" key="1">
    <citation type="submission" date="2019-05" db="EMBL/GenBank/DDBJ databases">
        <title>A Chromosome-scale Meerkat (S. suricatta) Genome Assembly.</title>
        <authorList>
            <person name="Dudchenko O."/>
            <person name="Lieberman Aiden E."/>
            <person name="Tung J."/>
            <person name="Barreiro L.B."/>
            <person name="Clutton-Brock T.H."/>
        </authorList>
    </citation>
    <scope>NUCLEOTIDE SEQUENCE [LARGE SCALE GENOMIC DNA]</scope>
</reference>
<feature type="compositionally biased region" description="Gly residues" evidence="8">
    <location>
        <begin position="1"/>
        <end position="10"/>
    </location>
</feature>
<dbReference type="PANTHER" id="PTHR12318:SF0">
    <property type="entry name" value="ACYL-COENZYME A DIPHOSPHATASE NUDT19"/>
    <property type="match status" value="1"/>
</dbReference>
<dbReference type="InterPro" id="IPR039121">
    <property type="entry name" value="NUDT19"/>
</dbReference>
<keyword evidence="10" id="KW-1185">Reference proteome</keyword>
<feature type="compositionally biased region" description="Low complexity" evidence="8">
    <location>
        <begin position="11"/>
        <end position="33"/>
    </location>
</feature>
<evidence type="ECO:0000256" key="6">
    <source>
        <dbReference type="ARBA" id="ARBA00022842"/>
    </source>
</evidence>
<proteinExistence type="inferred from homology"/>
<feature type="region of interest" description="Disordered" evidence="8">
    <location>
        <begin position="1"/>
        <end position="48"/>
    </location>
</feature>
<dbReference type="GO" id="GO:0046872">
    <property type="term" value="F:metal ion binding"/>
    <property type="evidence" value="ECO:0007669"/>
    <property type="project" value="UniProtKB-KW"/>
</dbReference>
<dbReference type="GO" id="GO:0016818">
    <property type="term" value="F:hydrolase activity, acting on acid anhydrides, in phosphorus-containing anhydrides"/>
    <property type="evidence" value="ECO:0007669"/>
    <property type="project" value="InterPro"/>
</dbReference>
<evidence type="ECO:0000256" key="5">
    <source>
        <dbReference type="ARBA" id="ARBA00022801"/>
    </source>
</evidence>
<name>A0A673UXA4_SURSU</name>